<reference evidence="2 3" key="1">
    <citation type="submission" date="2020-02" db="EMBL/GenBank/DDBJ databases">
        <authorList>
            <person name="Kim M.K."/>
        </authorList>
    </citation>
    <scope>NUCLEOTIDE SEQUENCE [LARGE SCALE GENOMIC DNA]</scope>
    <source>
        <strain evidence="2 3">BT327</strain>
    </source>
</reference>
<dbReference type="RefSeq" id="WP_163914526.1">
    <property type="nucleotide sequence ID" value="NZ_JAAGWD010000003.1"/>
</dbReference>
<evidence type="ECO:0000313" key="3">
    <source>
        <dbReference type="Proteomes" id="UP000474777"/>
    </source>
</evidence>
<name>A0A6B3LU95_9BACT</name>
<comment type="caution">
    <text evidence="2">The sequence shown here is derived from an EMBL/GenBank/DDBJ whole genome shotgun (WGS) entry which is preliminary data.</text>
</comment>
<feature type="region of interest" description="Disordered" evidence="1">
    <location>
        <begin position="41"/>
        <end position="150"/>
    </location>
</feature>
<feature type="region of interest" description="Disordered" evidence="1">
    <location>
        <begin position="194"/>
        <end position="218"/>
    </location>
</feature>
<evidence type="ECO:0000256" key="1">
    <source>
        <dbReference type="SAM" id="MobiDB-lite"/>
    </source>
</evidence>
<protein>
    <submittedName>
        <fullName evidence="2">Uncharacterized protein</fullName>
    </submittedName>
</protein>
<sequence length="218" mass="26505">MEGNFWYFGGHSDEHNRYGRHHREADEDMYRGAYRFDNESRDRNETTYDGFSNRDRRYSDDRSYNRQYRSNDNSGYYANDNYSSNRGQNWNKDRMRDSGNWSQNRDNEYQSRQRSLHDNDRERYNRSTSIGGNFDSDYRPDPYYSRGPEENYGNMAGSLSYGYDGDYNADWETRNRHYNPLTGSLRNYQKYYDHHPEQGSAHPGHNFDHERRNDYDRY</sequence>
<evidence type="ECO:0000313" key="2">
    <source>
        <dbReference type="EMBL" id="NEM97816.1"/>
    </source>
</evidence>
<dbReference type="Proteomes" id="UP000474777">
    <property type="component" value="Unassembled WGS sequence"/>
</dbReference>
<feature type="compositionally biased region" description="Basic and acidic residues" evidence="1">
    <location>
        <begin position="205"/>
        <end position="218"/>
    </location>
</feature>
<proteinExistence type="predicted"/>
<dbReference type="AlphaFoldDB" id="A0A6B3LU95"/>
<feature type="compositionally biased region" description="Basic and acidic residues" evidence="1">
    <location>
        <begin position="41"/>
        <end position="64"/>
    </location>
</feature>
<accession>A0A6B3LU95</accession>
<gene>
    <name evidence="2" type="ORF">GXP69_08930</name>
</gene>
<dbReference type="EMBL" id="JAAGWD010000003">
    <property type="protein sequence ID" value="NEM97816.1"/>
    <property type="molecule type" value="Genomic_DNA"/>
</dbReference>
<feature type="compositionally biased region" description="Polar residues" evidence="1">
    <location>
        <begin position="71"/>
        <end position="90"/>
    </location>
</feature>
<organism evidence="2 3">
    <name type="scientific">Pontibacter burrus</name>
    <dbReference type="NCBI Taxonomy" id="2704466"/>
    <lineage>
        <taxon>Bacteria</taxon>
        <taxon>Pseudomonadati</taxon>
        <taxon>Bacteroidota</taxon>
        <taxon>Cytophagia</taxon>
        <taxon>Cytophagales</taxon>
        <taxon>Hymenobacteraceae</taxon>
        <taxon>Pontibacter</taxon>
    </lineage>
</organism>
<feature type="compositionally biased region" description="Basic and acidic residues" evidence="1">
    <location>
        <begin position="105"/>
        <end position="125"/>
    </location>
</feature>
<keyword evidence="3" id="KW-1185">Reference proteome</keyword>